<evidence type="ECO:0000313" key="11">
    <source>
        <dbReference type="EMBL" id="MBC5770884.1"/>
    </source>
</evidence>
<evidence type="ECO:0000256" key="9">
    <source>
        <dbReference type="ARBA" id="ARBA00023136"/>
    </source>
</evidence>
<keyword evidence="5 10" id="KW-0812">Transmembrane</keyword>
<evidence type="ECO:0000256" key="2">
    <source>
        <dbReference type="ARBA" id="ARBA00008445"/>
    </source>
</evidence>
<sequence length="76" mass="8032">MKTVVTILQLLCGLAIILIVLFQSGKSQGLSGAIGGVADSFLAKNKAKTIDAKLARATKWFGAVFLVLTMILLILN</sequence>
<dbReference type="EMBL" id="JACOQI010000010">
    <property type="protein sequence ID" value="MBC5770884.1"/>
    <property type="molecule type" value="Genomic_DNA"/>
</dbReference>
<organism evidence="11 12">
    <name type="scientific">Dysosmobacter segnis</name>
    <dbReference type="NCBI Taxonomy" id="2763042"/>
    <lineage>
        <taxon>Bacteria</taxon>
        <taxon>Bacillati</taxon>
        <taxon>Bacillota</taxon>
        <taxon>Clostridia</taxon>
        <taxon>Eubacteriales</taxon>
        <taxon>Oscillospiraceae</taxon>
        <taxon>Dysosmobacter</taxon>
    </lineage>
</organism>
<evidence type="ECO:0000256" key="5">
    <source>
        <dbReference type="ARBA" id="ARBA00022692"/>
    </source>
</evidence>
<keyword evidence="3 10" id="KW-0813">Transport</keyword>
<dbReference type="Pfam" id="PF03840">
    <property type="entry name" value="SecG"/>
    <property type="match status" value="1"/>
</dbReference>
<evidence type="ECO:0000256" key="8">
    <source>
        <dbReference type="ARBA" id="ARBA00023010"/>
    </source>
</evidence>
<comment type="subcellular location">
    <subcellularLocation>
        <location evidence="1 10">Cell membrane</location>
        <topology evidence="1 10">Multi-pass membrane protein</topology>
    </subcellularLocation>
</comment>
<keyword evidence="4 10" id="KW-1003">Cell membrane</keyword>
<evidence type="ECO:0000313" key="12">
    <source>
        <dbReference type="Proteomes" id="UP000620327"/>
    </source>
</evidence>
<dbReference type="GO" id="GO:0009306">
    <property type="term" value="P:protein secretion"/>
    <property type="evidence" value="ECO:0007669"/>
    <property type="project" value="UniProtKB-UniRule"/>
</dbReference>
<dbReference type="GO" id="GO:0015450">
    <property type="term" value="F:protein-transporting ATPase activity"/>
    <property type="evidence" value="ECO:0007669"/>
    <property type="project" value="UniProtKB-UniRule"/>
</dbReference>
<evidence type="ECO:0000256" key="4">
    <source>
        <dbReference type="ARBA" id="ARBA00022475"/>
    </source>
</evidence>
<dbReference type="PANTHER" id="PTHR34182">
    <property type="entry name" value="PROTEIN-EXPORT MEMBRANE PROTEIN SECG"/>
    <property type="match status" value="1"/>
</dbReference>
<evidence type="ECO:0000256" key="1">
    <source>
        <dbReference type="ARBA" id="ARBA00004651"/>
    </source>
</evidence>
<accession>A0A923S7L4</accession>
<keyword evidence="12" id="KW-1185">Reference proteome</keyword>
<evidence type="ECO:0000256" key="10">
    <source>
        <dbReference type="RuleBase" id="RU365087"/>
    </source>
</evidence>
<dbReference type="PRINTS" id="PR01651">
    <property type="entry name" value="SECGEXPORT"/>
</dbReference>
<dbReference type="GO" id="GO:0005886">
    <property type="term" value="C:plasma membrane"/>
    <property type="evidence" value="ECO:0007669"/>
    <property type="project" value="UniProtKB-SubCell"/>
</dbReference>
<keyword evidence="6 10" id="KW-0653">Protein transport</keyword>
<dbReference type="PANTHER" id="PTHR34182:SF1">
    <property type="entry name" value="PROTEIN-EXPORT MEMBRANE PROTEIN SECG"/>
    <property type="match status" value="1"/>
</dbReference>
<dbReference type="InterPro" id="IPR004692">
    <property type="entry name" value="SecG"/>
</dbReference>
<dbReference type="AlphaFoldDB" id="A0A923S7L4"/>
<comment type="caution">
    <text evidence="10">Lacks conserved residue(s) required for the propagation of feature annotation.</text>
</comment>
<dbReference type="GO" id="GO:0065002">
    <property type="term" value="P:intracellular protein transmembrane transport"/>
    <property type="evidence" value="ECO:0007669"/>
    <property type="project" value="TreeGrafter"/>
</dbReference>
<dbReference type="Proteomes" id="UP000620327">
    <property type="component" value="Unassembled WGS sequence"/>
</dbReference>
<evidence type="ECO:0000256" key="7">
    <source>
        <dbReference type="ARBA" id="ARBA00022989"/>
    </source>
</evidence>
<keyword evidence="7 10" id="KW-1133">Transmembrane helix</keyword>
<name>A0A923S7L4_9FIRM</name>
<feature type="transmembrane region" description="Helical" evidence="10">
    <location>
        <begin position="57"/>
        <end position="75"/>
    </location>
</feature>
<evidence type="ECO:0000256" key="6">
    <source>
        <dbReference type="ARBA" id="ARBA00022927"/>
    </source>
</evidence>
<reference evidence="11" key="1">
    <citation type="submission" date="2020-08" db="EMBL/GenBank/DDBJ databases">
        <title>Genome public.</title>
        <authorList>
            <person name="Liu C."/>
            <person name="Sun Q."/>
        </authorList>
    </citation>
    <scope>NUCLEOTIDE SEQUENCE</scope>
    <source>
        <strain evidence="11">BX15</strain>
    </source>
</reference>
<gene>
    <name evidence="11" type="primary">secG</name>
    <name evidence="11" type="ORF">H8Z83_11235</name>
</gene>
<keyword evidence="8 10" id="KW-0811">Translocation</keyword>
<keyword evidence="9 10" id="KW-0472">Membrane</keyword>
<evidence type="ECO:0000256" key="3">
    <source>
        <dbReference type="ARBA" id="ARBA00022448"/>
    </source>
</evidence>
<proteinExistence type="inferred from homology"/>
<comment type="similarity">
    <text evidence="2 10">Belongs to the SecG family.</text>
</comment>
<dbReference type="RefSeq" id="WP_187015110.1">
    <property type="nucleotide sequence ID" value="NZ_JACOQI010000010.1"/>
</dbReference>
<comment type="function">
    <text evidence="10">Involved in protein export. Participates in an early event of protein translocation.</text>
</comment>
<comment type="caution">
    <text evidence="11">The sequence shown here is derived from an EMBL/GenBank/DDBJ whole genome shotgun (WGS) entry which is preliminary data.</text>
</comment>
<dbReference type="NCBIfam" id="TIGR00810">
    <property type="entry name" value="secG"/>
    <property type="match status" value="1"/>
</dbReference>
<dbReference type="GO" id="GO:0043952">
    <property type="term" value="P:protein transport by the Sec complex"/>
    <property type="evidence" value="ECO:0007669"/>
    <property type="project" value="TreeGrafter"/>
</dbReference>
<protein>
    <recommendedName>
        <fullName evidence="10">Protein-export membrane protein SecG</fullName>
    </recommendedName>
</protein>